<comment type="caution">
    <text evidence="8">The sequence shown here is derived from an EMBL/GenBank/DDBJ whole genome shotgun (WGS) entry which is preliminary data.</text>
</comment>
<evidence type="ECO:0000256" key="7">
    <source>
        <dbReference type="SAM" id="MobiDB-lite"/>
    </source>
</evidence>
<dbReference type="PANTHER" id="PTHR46014:SF1">
    <property type="entry name" value="TETRATRICOPEPTIDE REPEAT PROTEIN 1"/>
    <property type="match status" value="1"/>
</dbReference>
<dbReference type="EMBL" id="CAIIXF020000005">
    <property type="protein sequence ID" value="CAH1783189.1"/>
    <property type="molecule type" value="Genomic_DNA"/>
</dbReference>
<dbReference type="SMART" id="SM00028">
    <property type="entry name" value="TPR"/>
    <property type="match status" value="3"/>
</dbReference>
<evidence type="ECO:0000313" key="9">
    <source>
        <dbReference type="Proteomes" id="UP000749559"/>
    </source>
</evidence>
<evidence type="ECO:0000256" key="1">
    <source>
        <dbReference type="ARBA" id="ARBA00022553"/>
    </source>
</evidence>
<evidence type="ECO:0000256" key="5">
    <source>
        <dbReference type="ARBA" id="ARBA00067165"/>
    </source>
</evidence>
<evidence type="ECO:0000256" key="2">
    <source>
        <dbReference type="ARBA" id="ARBA00022737"/>
    </source>
</evidence>
<dbReference type="SUPFAM" id="SSF48452">
    <property type="entry name" value="TPR-like"/>
    <property type="match status" value="1"/>
</dbReference>
<keyword evidence="1" id="KW-0597">Phosphoprotein</keyword>
<feature type="compositionally biased region" description="Basic and acidic residues" evidence="7">
    <location>
        <begin position="38"/>
        <end position="53"/>
    </location>
</feature>
<dbReference type="PROSITE" id="PS50005">
    <property type="entry name" value="TPR"/>
    <property type="match status" value="1"/>
</dbReference>
<feature type="compositionally biased region" description="Acidic residues" evidence="7">
    <location>
        <begin position="125"/>
        <end position="145"/>
    </location>
</feature>
<keyword evidence="9" id="KW-1185">Reference proteome</keyword>
<protein>
    <recommendedName>
        <fullName evidence="5">Tetratricopeptide repeat protein 1</fullName>
    </recommendedName>
</protein>
<dbReference type="Gene3D" id="1.25.40.10">
    <property type="entry name" value="Tetratricopeptide repeat domain"/>
    <property type="match status" value="1"/>
</dbReference>
<proteinExistence type="predicted"/>
<dbReference type="AlphaFoldDB" id="A0A8S4NPE8"/>
<dbReference type="InterPro" id="IPR019734">
    <property type="entry name" value="TPR_rpt"/>
</dbReference>
<name>A0A8S4NPE8_OWEFU</name>
<dbReference type="PANTHER" id="PTHR46014">
    <property type="entry name" value="TETRATRICOPEPTIDE REPEAT PROTEIN 1"/>
    <property type="match status" value="1"/>
</dbReference>
<dbReference type="InterPro" id="IPR052769">
    <property type="entry name" value="TPR_domain_protein"/>
</dbReference>
<evidence type="ECO:0000313" key="8">
    <source>
        <dbReference type="EMBL" id="CAH1783189.1"/>
    </source>
</evidence>
<evidence type="ECO:0000256" key="4">
    <source>
        <dbReference type="ARBA" id="ARBA00063969"/>
    </source>
</evidence>
<feature type="compositionally biased region" description="Polar residues" evidence="7">
    <location>
        <begin position="75"/>
        <end position="90"/>
    </location>
</feature>
<dbReference type="InterPro" id="IPR011990">
    <property type="entry name" value="TPR-like_helical_dom_sf"/>
</dbReference>
<keyword evidence="2" id="KW-0677">Repeat</keyword>
<reference evidence="8" key="1">
    <citation type="submission" date="2022-03" db="EMBL/GenBank/DDBJ databases">
        <authorList>
            <person name="Martin C."/>
        </authorList>
    </citation>
    <scope>NUCLEOTIDE SEQUENCE</scope>
</reference>
<comment type="subunit">
    <text evidence="4">Interacts with the GAP domain of NF1. Interacts (via TPR repeats) with HSP90AA1 and HSPA8.</text>
</comment>
<organism evidence="8 9">
    <name type="scientific">Owenia fusiformis</name>
    <name type="common">Polychaete worm</name>
    <dbReference type="NCBI Taxonomy" id="6347"/>
    <lineage>
        <taxon>Eukaryota</taxon>
        <taxon>Metazoa</taxon>
        <taxon>Spiralia</taxon>
        <taxon>Lophotrochozoa</taxon>
        <taxon>Annelida</taxon>
        <taxon>Polychaeta</taxon>
        <taxon>Sedentaria</taxon>
        <taxon>Canalipalpata</taxon>
        <taxon>Sabellida</taxon>
        <taxon>Oweniida</taxon>
        <taxon>Oweniidae</taxon>
        <taxon>Owenia</taxon>
    </lineage>
</organism>
<dbReference type="Proteomes" id="UP000749559">
    <property type="component" value="Unassembled WGS sequence"/>
</dbReference>
<accession>A0A8S4NPE8</accession>
<sequence length="378" mass="43006">MMTEARQKKMEDSESDEEFVDACETFEHGLAAISNPDLLKKDVDKSPVKKDIDIASNEQYKAGCTTRTSDMHVPNENTSNSVEQTHNDAPNNDKDEIEVKTNDSQISDDKNRPSDNTKENHSSDEDNDGDNEVYDEDDEEDATESDCEKLLHEALNEDIQTNPNKPDEDKEEEVQIDKYLIDEDNLKVMEVNMSDDEKQERQKEAQQLKKTGNEKFRDGLQVDAANFYTQALQICPLCFAKDRAIMYSNRAACRMKLDDDKGAIEDCSKAVELNSVYLKAILRRAELYEKTDKLDEALGDYQRLLELDPTMHVARSACMRLPDQIKERNEKLKAEMMGKLKDLGNMVLKPFGLSTNNFNLVQDPNTGGYSVNFNNNGK</sequence>
<keyword evidence="3 6" id="KW-0802">TPR repeat</keyword>
<evidence type="ECO:0000256" key="3">
    <source>
        <dbReference type="ARBA" id="ARBA00022803"/>
    </source>
</evidence>
<feature type="compositionally biased region" description="Basic and acidic residues" evidence="7">
    <location>
        <begin position="91"/>
        <end position="124"/>
    </location>
</feature>
<dbReference type="FunFam" id="1.25.40.10:FF:000367">
    <property type="entry name" value="Tetratricopeptide repeat domain 1"/>
    <property type="match status" value="1"/>
</dbReference>
<feature type="repeat" description="TPR" evidence="6">
    <location>
        <begin position="278"/>
        <end position="311"/>
    </location>
</feature>
<evidence type="ECO:0000256" key="6">
    <source>
        <dbReference type="PROSITE-ProRule" id="PRU00339"/>
    </source>
</evidence>
<gene>
    <name evidence="8" type="ORF">OFUS_LOCUS9550</name>
</gene>
<dbReference type="OrthoDB" id="1872379at2759"/>
<feature type="region of interest" description="Disordered" evidence="7">
    <location>
        <begin position="34"/>
        <end position="146"/>
    </location>
</feature>